<evidence type="ECO:0000313" key="1">
    <source>
        <dbReference type="EMBL" id="AMM40610.1"/>
    </source>
</evidence>
<evidence type="ECO:0000313" key="2">
    <source>
        <dbReference type="Proteomes" id="UP000070560"/>
    </source>
</evidence>
<dbReference type="EMBL" id="CP013015">
    <property type="protein sequence ID" value="AMM40610.1"/>
    <property type="molecule type" value="Genomic_DNA"/>
</dbReference>
<dbReference type="AlphaFoldDB" id="A0A7U4QJS2"/>
<dbReference type="KEGG" id="daw:HS1_000806"/>
<proteinExistence type="predicted"/>
<sequence length="138" mass="16824">MKKKLWLFLLVFFFISCYAFRPEGETLQEAWYRYWSYIKQREFKKAFYYEHLCLSSERTPEEYAKGMATSLKVKKFELLEIGKEGSGPMGSTLIKMRLVTNWPPIIHLKNDRVVVKYDYWVKKNNRWYHLRRGLTGFW</sequence>
<gene>
    <name evidence="1" type="ORF">HS1_000806</name>
</gene>
<name>A0A7U4QJS2_DESA2</name>
<protein>
    <submittedName>
        <fullName evidence="1">Secreted protein</fullName>
    </submittedName>
</protein>
<accession>A0A7U4QJS2</accession>
<dbReference type="RefSeq" id="WP_066061277.1">
    <property type="nucleotide sequence ID" value="NZ_CP013015.1"/>
</dbReference>
<dbReference type="Proteomes" id="UP000070560">
    <property type="component" value="Chromosome"/>
</dbReference>
<organism evidence="1 2">
    <name type="scientific">Desulfofervidus auxilii</name>
    <dbReference type="NCBI Taxonomy" id="1621989"/>
    <lineage>
        <taxon>Bacteria</taxon>
        <taxon>Pseudomonadati</taxon>
        <taxon>Thermodesulfobacteriota</taxon>
        <taxon>Candidatus Desulfofervidia</taxon>
        <taxon>Candidatus Desulfofervidales</taxon>
        <taxon>Candidatus Desulfofervidaceae</taxon>
        <taxon>Candidatus Desulfofervidus</taxon>
    </lineage>
</organism>
<keyword evidence="2" id="KW-1185">Reference proteome</keyword>
<dbReference type="PROSITE" id="PS51257">
    <property type="entry name" value="PROKAR_LIPOPROTEIN"/>
    <property type="match status" value="1"/>
</dbReference>
<reference evidence="1 2" key="1">
    <citation type="submission" date="2015-10" db="EMBL/GenBank/DDBJ databases">
        <title>Candidatus Desulfofervidus auxilii, a hydrogenotrophic sulfate-reducing bacterium involved in the thermophilic anaerobic oxidation of methane.</title>
        <authorList>
            <person name="Krukenberg V."/>
            <person name="Richter M."/>
            <person name="Wegener G."/>
        </authorList>
    </citation>
    <scope>NUCLEOTIDE SEQUENCE [LARGE SCALE GENOMIC DNA]</scope>
    <source>
        <strain evidence="1 2">HS1</strain>
    </source>
</reference>
<dbReference type="OrthoDB" id="8810898at2"/>